<comment type="caution">
    <text evidence="1">The sequence shown here is derived from an EMBL/GenBank/DDBJ whole genome shotgun (WGS) entry which is preliminary data.</text>
</comment>
<dbReference type="Proteomes" id="UP001596074">
    <property type="component" value="Unassembled WGS sequence"/>
</dbReference>
<sequence length="348" mass="38917">MTADDEPKSLSELTRALGLNMSDVAMFSGLDESTVSRLWDNTAWLDRISGRSLQSLISSIPGIAEYSMAHSLRRRRDALVDDLADQGLTVDLQVLKESTVPQQHLLNALEAALHIMRGHATQRVSSYIARFWGREQDRAMEVLYSPTPGEGLLDDPHKLFDASIDLAPRLNRKSYSFHSILALNILTHQVSKVTGSLSAELEPPVPGRQSAFMMRGVVMGSLIGSDDLELAERYHRELQRTPVYAALEEWSFPTYMRDGRISSDFTLPSSLLLRNTAREVLREIGSYNDAYLYYLVSTYIPLALQRDPTFGGRIGDLVRTLERRGSGCRDRTVRDACGALVRQIKGMA</sequence>
<accession>A0ABW1ABD5</accession>
<dbReference type="RefSeq" id="WP_378286321.1">
    <property type="nucleotide sequence ID" value="NZ_JBHSON010000055.1"/>
</dbReference>
<evidence type="ECO:0008006" key="3">
    <source>
        <dbReference type="Google" id="ProtNLM"/>
    </source>
</evidence>
<protein>
    <recommendedName>
        <fullName evidence="3">XRE family transcriptional regulator</fullName>
    </recommendedName>
</protein>
<gene>
    <name evidence="1" type="ORF">ACFPZN_33515</name>
</gene>
<name>A0ABW1ABD5_9ACTN</name>
<evidence type="ECO:0000313" key="1">
    <source>
        <dbReference type="EMBL" id="MFC5750570.1"/>
    </source>
</evidence>
<reference evidence="2" key="1">
    <citation type="journal article" date="2019" name="Int. J. Syst. Evol. Microbiol.">
        <title>The Global Catalogue of Microorganisms (GCM) 10K type strain sequencing project: providing services to taxonomists for standard genome sequencing and annotation.</title>
        <authorList>
            <consortium name="The Broad Institute Genomics Platform"/>
            <consortium name="The Broad Institute Genome Sequencing Center for Infectious Disease"/>
            <person name="Wu L."/>
            <person name="Ma J."/>
        </authorList>
    </citation>
    <scope>NUCLEOTIDE SEQUENCE [LARGE SCALE GENOMIC DNA]</scope>
    <source>
        <strain evidence="2">KCTC 42087</strain>
    </source>
</reference>
<dbReference type="EMBL" id="JBHSON010000055">
    <property type="protein sequence ID" value="MFC5750570.1"/>
    <property type="molecule type" value="Genomic_DNA"/>
</dbReference>
<keyword evidence="2" id="KW-1185">Reference proteome</keyword>
<organism evidence="1 2">
    <name type="scientific">Actinomadura rugatobispora</name>
    <dbReference type="NCBI Taxonomy" id="1994"/>
    <lineage>
        <taxon>Bacteria</taxon>
        <taxon>Bacillati</taxon>
        <taxon>Actinomycetota</taxon>
        <taxon>Actinomycetes</taxon>
        <taxon>Streptosporangiales</taxon>
        <taxon>Thermomonosporaceae</taxon>
        <taxon>Actinomadura</taxon>
    </lineage>
</organism>
<evidence type="ECO:0000313" key="2">
    <source>
        <dbReference type="Proteomes" id="UP001596074"/>
    </source>
</evidence>
<proteinExistence type="predicted"/>